<protein>
    <submittedName>
        <fullName evidence="1">Uncharacterized protein</fullName>
    </submittedName>
</protein>
<dbReference type="AlphaFoldDB" id="A0A2Z3JJM8"/>
<reference evidence="1 2" key="1">
    <citation type="submission" date="2018-05" db="EMBL/GenBank/DDBJ databases">
        <title>Complete Genome Sequence of Deinococcus sp. strain 17bor-2.</title>
        <authorList>
            <person name="Srinivasan S."/>
        </authorList>
    </citation>
    <scope>NUCLEOTIDE SEQUENCE [LARGE SCALE GENOMIC DNA]</scope>
    <source>
        <strain evidence="1 2">17bor-2</strain>
    </source>
</reference>
<dbReference type="RefSeq" id="WP_109824936.1">
    <property type="nucleotide sequence ID" value="NZ_CP029494.1"/>
</dbReference>
<keyword evidence="2" id="KW-1185">Reference proteome</keyword>
<dbReference type="OrthoDB" id="9839222at2"/>
<name>A0A2Z3JJM8_9DEIO</name>
<gene>
    <name evidence="1" type="ORF">DKM44_01855</name>
</gene>
<evidence type="ECO:0000313" key="1">
    <source>
        <dbReference type="EMBL" id="AWN22138.1"/>
    </source>
</evidence>
<dbReference type="KEGG" id="dez:DKM44_01855"/>
<proteinExistence type="predicted"/>
<organism evidence="1 2">
    <name type="scientific">Deinococcus irradiatisoli</name>
    <dbReference type="NCBI Taxonomy" id="2202254"/>
    <lineage>
        <taxon>Bacteria</taxon>
        <taxon>Thermotogati</taxon>
        <taxon>Deinococcota</taxon>
        <taxon>Deinococci</taxon>
        <taxon>Deinococcales</taxon>
        <taxon>Deinococcaceae</taxon>
        <taxon>Deinococcus</taxon>
    </lineage>
</organism>
<dbReference type="EMBL" id="CP029494">
    <property type="protein sequence ID" value="AWN22138.1"/>
    <property type="molecule type" value="Genomic_DNA"/>
</dbReference>
<accession>A0A2Z3JJM8</accession>
<sequence length="161" mass="17670">MDEETGAVQVIERPSPAPQEVRGSYEAITHWWRQEISLLGPLVNSVEDVTEAIEGPEVIVSLGHTPMTVRISRTEDGLRVDFPVGCVPKQVGALATLLAQNADGLWMFSLGGHALGSQTVLAVLETTVVVNEPLSRVLLLAWQQWCRNQGMLRVLRGEFDD</sequence>
<dbReference type="Proteomes" id="UP000245368">
    <property type="component" value="Chromosome"/>
</dbReference>
<evidence type="ECO:0000313" key="2">
    <source>
        <dbReference type="Proteomes" id="UP000245368"/>
    </source>
</evidence>